<proteinExistence type="predicted"/>
<evidence type="ECO:0000313" key="2">
    <source>
        <dbReference type="EMBL" id="KAK0621105.1"/>
    </source>
</evidence>
<evidence type="ECO:0000313" key="3">
    <source>
        <dbReference type="Proteomes" id="UP001175001"/>
    </source>
</evidence>
<keyword evidence="3" id="KW-1185">Reference proteome</keyword>
<organism evidence="2 3">
    <name type="scientific">Lasiodiplodia hormozganensis</name>
    <dbReference type="NCBI Taxonomy" id="869390"/>
    <lineage>
        <taxon>Eukaryota</taxon>
        <taxon>Fungi</taxon>
        <taxon>Dikarya</taxon>
        <taxon>Ascomycota</taxon>
        <taxon>Pezizomycotina</taxon>
        <taxon>Dothideomycetes</taxon>
        <taxon>Dothideomycetes incertae sedis</taxon>
        <taxon>Botryosphaeriales</taxon>
        <taxon>Botryosphaeriaceae</taxon>
        <taxon>Lasiodiplodia</taxon>
    </lineage>
</organism>
<name>A0AA39WTM7_9PEZI</name>
<dbReference type="AlphaFoldDB" id="A0AA39WTM7"/>
<keyword evidence="1" id="KW-0732">Signal</keyword>
<accession>A0AA39WTM7</accession>
<dbReference type="EMBL" id="JAUJDW010000165">
    <property type="protein sequence ID" value="KAK0621105.1"/>
    <property type="molecule type" value="Genomic_DNA"/>
</dbReference>
<reference evidence="2" key="1">
    <citation type="submission" date="2023-06" db="EMBL/GenBank/DDBJ databases">
        <title>Multi-omics analyses reveal the molecular pathogenesis toolkit of Lasiodiplodia hormozganensis, a cross-kingdom pathogen.</title>
        <authorList>
            <person name="Felix C."/>
            <person name="Meneses R."/>
            <person name="Goncalves M.F.M."/>
            <person name="Tilleman L."/>
            <person name="Duarte A.S."/>
            <person name="Jorrin-Novo J.V."/>
            <person name="Van De Peer Y."/>
            <person name="Deforce D."/>
            <person name="Van Nieuwerburgh F."/>
            <person name="Esteves A.C."/>
            <person name="Alves A."/>
        </authorList>
    </citation>
    <scope>NUCLEOTIDE SEQUENCE</scope>
    <source>
        <strain evidence="2">CBS 339.90</strain>
    </source>
</reference>
<comment type="caution">
    <text evidence="2">The sequence shown here is derived from an EMBL/GenBank/DDBJ whole genome shotgun (WGS) entry which is preliminary data.</text>
</comment>
<evidence type="ECO:0000256" key="1">
    <source>
        <dbReference type="SAM" id="SignalP"/>
    </source>
</evidence>
<feature type="chain" id="PRO_5041434617" evidence="1">
    <location>
        <begin position="22"/>
        <end position="234"/>
    </location>
</feature>
<protein>
    <submittedName>
        <fullName evidence="2">Uncharacterized protein</fullName>
    </submittedName>
</protein>
<sequence>MQLTTAALSTLLLFSASSTLATPLPDSPPPPPPTWTPPAMNLTTISITALSPGNPIDNTYLSAHHTGLWLNYTASDSSSDASCALVNGVGATVPARPWAIFLHDNDTTTLSLYNGPNEPGSSGSWQTVFDDRSAGLLRYRGLPNEAPPTDAWPDAVSGWTQSTPTVGGNVELLWQGARLWACDLGGDGAWRVSTQEWKVFPVGTRGCVRFIARIVREGGEGQEPPVGCVYSPDY</sequence>
<feature type="signal peptide" evidence="1">
    <location>
        <begin position="1"/>
        <end position="21"/>
    </location>
</feature>
<gene>
    <name evidence="2" type="ORF">DIS24_g11440</name>
</gene>
<dbReference type="Proteomes" id="UP001175001">
    <property type="component" value="Unassembled WGS sequence"/>
</dbReference>